<dbReference type="RefSeq" id="WP_016471182.1">
    <property type="nucleotide sequence ID" value="NZ_BNEJ01000025.1"/>
</dbReference>
<feature type="region of interest" description="Disordered" evidence="1">
    <location>
        <begin position="498"/>
        <end position="524"/>
    </location>
</feature>
<evidence type="ECO:0000313" key="3">
    <source>
        <dbReference type="Proteomes" id="UP000298111"/>
    </source>
</evidence>
<proteinExistence type="predicted"/>
<accession>A0A8H1QU94</accession>
<organism evidence="2 3">
    <name type="scientific">Streptomyces albus</name>
    <dbReference type="NCBI Taxonomy" id="1888"/>
    <lineage>
        <taxon>Bacteria</taxon>
        <taxon>Bacillati</taxon>
        <taxon>Actinomycetota</taxon>
        <taxon>Actinomycetes</taxon>
        <taxon>Kitasatosporales</taxon>
        <taxon>Streptomycetaceae</taxon>
        <taxon>Streptomyces</taxon>
    </lineage>
</organism>
<dbReference type="EMBL" id="RCIY01000040">
    <property type="protein sequence ID" value="TGG86057.1"/>
    <property type="molecule type" value="Genomic_DNA"/>
</dbReference>
<protein>
    <submittedName>
        <fullName evidence="2">Peptidoglycan-binding protein</fullName>
    </submittedName>
</protein>
<dbReference type="GeneID" id="75179998"/>
<name>A0A8H1QU94_9ACTN</name>
<dbReference type="Proteomes" id="UP000298111">
    <property type="component" value="Unassembled WGS sequence"/>
</dbReference>
<evidence type="ECO:0000313" key="2">
    <source>
        <dbReference type="EMBL" id="TGG86057.1"/>
    </source>
</evidence>
<sequence length="524" mass="56452">MTALGRRRKDHLDTLRGKLEELEFHGKGGFDGDESNLVLTRLIQQALDFPAPEGSPDEVAAKAAAYRRAAAVADEVGAGVRAVATAGLPATWIGEAGSKASDVTKAAARNAEQMAEKFGTAARELALLAEGIDTAQSKHGFGLDALRTARGMLPDGGNAFFAPAETAGRARQAALDGLRYLESGVTVAEAAGERAERELDKLTSEARAGRLDSRHMTDADRIVLADAGAWGGDRAENEILSTGDLERAGLRLDRLSAGDRAAYDKLLDAAKSPQERAYLMKALAAGYPMPTITDFARKIHPYGDRPAWLQQHLTPIVTRRDDSRVSGDSSQTVTFDGREWEQEGNTCVAFSTVTMHAQTDPVYALELTTGGHPGDPEHDSGAAFEERLRAEESRVYARREGDKEGMNGAEGEMVADEEIGAHTGTDYELRFVESEQARKDALPAIRDAVNNGQPVPFGARKDDQFGHQMVVIGQDGGKLQIYNPWGYTTWVSEEDFVNGTMGGATDGRHPTPTDIQLPKQKPQP</sequence>
<dbReference type="AlphaFoldDB" id="A0A8H1QU94"/>
<reference evidence="2 3" key="1">
    <citation type="submission" date="2018-10" db="EMBL/GenBank/DDBJ databases">
        <title>Isolation of pseudouridimycin from Streptomyces albus DSM 40763.</title>
        <authorList>
            <person name="Rosenqvist P."/>
            <person name="Metsae-Ketelae M."/>
            <person name="Virta P."/>
        </authorList>
    </citation>
    <scope>NUCLEOTIDE SEQUENCE [LARGE SCALE GENOMIC DNA]</scope>
    <source>
        <strain evidence="2 3">DSM 40763</strain>
    </source>
</reference>
<gene>
    <name evidence="2" type="ORF">D8771_06475</name>
</gene>
<evidence type="ECO:0000256" key="1">
    <source>
        <dbReference type="SAM" id="MobiDB-lite"/>
    </source>
</evidence>
<comment type="caution">
    <text evidence="2">The sequence shown here is derived from an EMBL/GenBank/DDBJ whole genome shotgun (WGS) entry which is preliminary data.</text>
</comment>